<keyword evidence="5" id="KW-1185">Reference proteome</keyword>
<dbReference type="GO" id="GO:0043856">
    <property type="term" value="F:anti-sigma factor antagonist activity"/>
    <property type="evidence" value="ECO:0007669"/>
    <property type="project" value="InterPro"/>
</dbReference>
<evidence type="ECO:0000256" key="1">
    <source>
        <dbReference type="ARBA" id="ARBA00009013"/>
    </source>
</evidence>
<dbReference type="InterPro" id="IPR002645">
    <property type="entry name" value="STAS_dom"/>
</dbReference>
<sequence length="126" mass="13479">MSPAESDPTPDEALSFDVSIGERACVISATGDIDITTAERLRTRLLELADEGHVNQVLAFEGDVFLDSVGLGALVSIRRRLHVLGGALVLACSNDVVLRLLRLTSLDKVVAVHPTVEEALDREFAG</sequence>
<dbReference type="SUPFAM" id="SSF52091">
    <property type="entry name" value="SpoIIaa-like"/>
    <property type="match status" value="1"/>
</dbReference>
<dbReference type="Pfam" id="PF01740">
    <property type="entry name" value="STAS"/>
    <property type="match status" value="1"/>
</dbReference>
<dbReference type="NCBIfam" id="TIGR00377">
    <property type="entry name" value="ant_ant_sig"/>
    <property type="match status" value="1"/>
</dbReference>
<dbReference type="PROSITE" id="PS50801">
    <property type="entry name" value="STAS"/>
    <property type="match status" value="1"/>
</dbReference>
<organism evidence="4 5">
    <name type="scientific">Nocardioides terrae</name>
    <dbReference type="NCBI Taxonomy" id="574651"/>
    <lineage>
        <taxon>Bacteria</taxon>
        <taxon>Bacillati</taxon>
        <taxon>Actinomycetota</taxon>
        <taxon>Actinomycetes</taxon>
        <taxon>Propionibacteriales</taxon>
        <taxon>Nocardioidaceae</taxon>
        <taxon>Nocardioides</taxon>
    </lineage>
</organism>
<evidence type="ECO:0000313" key="4">
    <source>
        <dbReference type="EMBL" id="SFB73859.1"/>
    </source>
</evidence>
<dbReference type="InterPro" id="IPR003658">
    <property type="entry name" value="Anti-sigma_ant"/>
</dbReference>
<dbReference type="Gene3D" id="3.30.750.24">
    <property type="entry name" value="STAS domain"/>
    <property type="match status" value="1"/>
</dbReference>
<dbReference type="EMBL" id="FOLB01000001">
    <property type="protein sequence ID" value="SFB73859.1"/>
    <property type="molecule type" value="Genomic_DNA"/>
</dbReference>
<dbReference type="Proteomes" id="UP000198832">
    <property type="component" value="Unassembled WGS sequence"/>
</dbReference>
<name>A0A1I1DFU8_9ACTN</name>
<dbReference type="AlphaFoldDB" id="A0A1I1DFU8"/>
<feature type="domain" description="STAS" evidence="3">
    <location>
        <begin position="14"/>
        <end position="123"/>
    </location>
</feature>
<dbReference type="PANTHER" id="PTHR33495:SF2">
    <property type="entry name" value="ANTI-SIGMA FACTOR ANTAGONIST TM_1081-RELATED"/>
    <property type="match status" value="1"/>
</dbReference>
<reference evidence="4 5" key="1">
    <citation type="submission" date="2016-10" db="EMBL/GenBank/DDBJ databases">
        <authorList>
            <person name="de Groot N.N."/>
        </authorList>
    </citation>
    <scope>NUCLEOTIDE SEQUENCE [LARGE SCALE GENOMIC DNA]</scope>
    <source>
        <strain evidence="4 5">CGMCC 1.7056</strain>
    </source>
</reference>
<gene>
    <name evidence="4" type="ORF">SAMN04487968_101234</name>
</gene>
<dbReference type="RefSeq" id="WP_175507490.1">
    <property type="nucleotide sequence ID" value="NZ_FOLB01000001.1"/>
</dbReference>
<evidence type="ECO:0000259" key="3">
    <source>
        <dbReference type="PROSITE" id="PS50801"/>
    </source>
</evidence>
<accession>A0A1I1DFU8</accession>
<evidence type="ECO:0000313" key="5">
    <source>
        <dbReference type="Proteomes" id="UP000198832"/>
    </source>
</evidence>
<dbReference type="STRING" id="574651.SAMN04487968_101234"/>
<comment type="similarity">
    <text evidence="1 2">Belongs to the anti-sigma-factor antagonist family.</text>
</comment>
<dbReference type="PANTHER" id="PTHR33495">
    <property type="entry name" value="ANTI-SIGMA FACTOR ANTAGONIST TM_1081-RELATED-RELATED"/>
    <property type="match status" value="1"/>
</dbReference>
<proteinExistence type="inferred from homology"/>
<protein>
    <recommendedName>
        <fullName evidence="2">Anti-sigma factor antagonist</fullName>
    </recommendedName>
</protein>
<evidence type="ECO:0000256" key="2">
    <source>
        <dbReference type="RuleBase" id="RU003749"/>
    </source>
</evidence>
<dbReference type="InterPro" id="IPR036513">
    <property type="entry name" value="STAS_dom_sf"/>
</dbReference>
<dbReference type="CDD" id="cd07043">
    <property type="entry name" value="STAS_anti-anti-sigma_factors"/>
    <property type="match status" value="1"/>
</dbReference>